<dbReference type="CDD" id="cd11642">
    <property type="entry name" value="SUMT"/>
    <property type="match status" value="1"/>
</dbReference>
<keyword evidence="4" id="KW-0949">S-adenosyl-L-methionine</keyword>
<dbReference type="EC" id="2.1.1.107" evidence="1"/>
<dbReference type="EMBL" id="LAZR01000698">
    <property type="protein sequence ID" value="KKN60365.1"/>
    <property type="molecule type" value="Genomic_DNA"/>
</dbReference>
<dbReference type="GO" id="GO:0004851">
    <property type="term" value="F:uroporphyrin-III C-methyltransferase activity"/>
    <property type="evidence" value="ECO:0007669"/>
    <property type="project" value="UniProtKB-EC"/>
</dbReference>
<keyword evidence="3" id="KW-0808">Transferase</keyword>
<dbReference type="NCBIfam" id="TIGR01469">
    <property type="entry name" value="cobA_cysG_Cterm"/>
    <property type="match status" value="1"/>
</dbReference>
<dbReference type="NCBIfam" id="NF004790">
    <property type="entry name" value="PRK06136.1"/>
    <property type="match status" value="1"/>
</dbReference>
<dbReference type="SUPFAM" id="SSF69618">
    <property type="entry name" value="HemD-like"/>
    <property type="match status" value="1"/>
</dbReference>
<reference evidence="8" key="1">
    <citation type="journal article" date="2015" name="Nature">
        <title>Complex archaea that bridge the gap between prokaryotes and eukaryotes.</title>
        <authorList>
            <person name="Spang A."/>
            <person name="Saw J.H."/>
            <person name="Jorgensen S.L."/>
            <person name="Zaremba-Niedzwiedzka K."/>
            <person name="Martijn J."/>
            <person name="Lind A.E."/>
            <person name="van Eijk R."/>
            <person name="Schleper C."/>
            <person name="Guy L."/>
            <person name="Ettema T.J."/>
        </authorList>
    </citation>
    <scope>NUCLEOTIDE SEQUENCE</scope>
</reference>
<dbReference type="InterPro" id="IPR050161">
    <property type="entry name" value="Siro_Cobalamin_biosynth"/>
</dbReference>
<dbReference type="InterPro" id="IPR000878">
    <property type="entry name" value="4pyrrol_Mease"/>
</dbReference>
<dbReference type="FunFam" id="3.40.1010.10:FF:000001">
    <property type="entry name" value="Siroheme synthase"/>
    <property type="match status" value="1"/>
</dbReference>
<dbReference type="SUPFAM" id="SSF53790">
    <property type="entry name" value="Tetrapyrrole methylase"/>
    <property type="match status" value="1"/>
</dbReference>
<organism evidence="8">
    <name type="scientific">marine sediment metagenome</name>
    <dbReference type="NCBI Taxonomy" id="412755"/>
    <lineage>
        <taxon>unclassified sequences</taxon>
        <taxon>metagenomes</taxon>
        <taxon>ecological metagenomes</taxon>
    </lineage>
</organism>
<dbReference type="CDD" id="cd06578">
    <property type="entry name" value="HemD"/>
    <property type="match status" value="1"/>
</dbReference>
<dbReference type="PANTHER" id="PTHR45790:SF3">
    <property type="entry name" value="S-ADENOSYL-L-METHIONINE-DEPENDENT UROPORPHYRINOGEN III METHYLTRANSFERASE, CHLOROPLASTIC"/>
    <property type="match status" value="1"/>
</dbReference>
<keyword evidence="2" id="KW-0489">Methyltransferase</keyword>
<dbReference type="AlphaFoldDB" id="A0A0F9RV92"/>
<evidence type="ECO:0000259" key="7">
    <source>
        <dbReference type="Pfam" id="PF02602"/>
    </source>
</evidence>
<evidence type="ECO:0000256" key="3">
    <source>
        <dbReference type="ARBA" id="ARBA00022679"/>
    </source>
</evidence>
<dbReference type="GO" id="GO:0004852">
    <property type="term" value="F:uroporphyrinogen-III synthase activity"/>
    <property type="evidence" value="ECO:0007669"/>
    <property type="project" value="InterPro"/>
</dbReference>
<dbReference type="InterPro" id="IPR036108">
    <property type="entry name" value="4pyrrol_syn_uPrphyn_synt_sf"/>
</dbReference>
<dbReference type="FunFam" id="3.30.950.10:FF:000001">
    <property type="entry name" value="Siroheme synthase"/>
    <property type="match status" value="1"/>
</dbReference>
<dbReference type="InterPro" id="IPR035996">
    <property type="entry name" value="4pyrrol_Methylase_sf"/>
</dbReference>
<gene>
    <name evidence="8" type="ORF">LCGC14_0532790</name>
</gene>
<feature type="domain" description="Tetrapyrrole methylase" evidence="6">
    <location>
        <begin position="2"/>
        <end position="212"/>
    </location>
</feature>
<protein>
    <recommendedName>
        <fullName evidence="1">uroporphyrinogen-III C-methyltransferase</fullName>
        <ecNumber evidence="1">2.1.1.107</ecNumber>
    </recommendedName>
</protein>
<feature type="domain" description="Tetrapyrrole biosynthesis uroporphyrinogen III synthase" evidence="7">
    <location>
        <begin position="265"/>
        <end position="464"/>
    </location>
</feature>
<dbReference type="Gene3D" id="3.40.1010.10">
    <property type="entry name" value="Cobalt-precorrin-4 Transmethylase, Domain 1"/>
    <property type="match status" value="1"/>
</dbReference>
<evidence type="ECO:0000259" key="6">
    <source>
        <dbReference type="Pfam" id="PF00590"/>
    </source>
</evidence>
<evidence type="ECO:0000256" key="1">
    <source>
        <dbReference type="ARBA" id="ARBA00012162"/>
    </source>
</evidence>
<proteinExistence type="predicted"/>
<dbReference type="GO" id="GO:0019354">
    <property type="term" value="P:siroheme biosynthetic process"/>
    <property type="evidence" value="ECO:0007669"/>
    <property type="project" value="InterPro"/>
</dbReference>
<dbReference type="Gene3D" id="3.40.50.10090">
    <property type="match status" value="1"/>
</dbReference>
<evidence type="ECO:0000256" key="2">
    <source>
        <dbReference type="ARBA" id="ARBA00022603"/>
    </source>
</evidence>
<accession>A0A0F9RV92</accession>
<comment type="caution">
    <text evidence="8">The sequence shown here is derived from an EMBL/GenBank/DDBJ whole genome shotgun (WGS) entry which is preliminary data.</text>
</comment>
<sequence>MTVYIVGSGPGDPELVTLKAKRLVEEAEILIYDRLVHEEILNWVNPECKIIYMGKRDEKLKSSQQIQKEINSTLIKYGHKYRVVRLKGGDPFIFGRGGEEALVCKNAGINFEIVPGISSFYAVPAYAGIPITHRKFNSVFAVLTGRESIKAKSAINWEKLPETIIVLMGVSEIQEISKKLLKIGRKKSTPVAAISWGTTPKQQTKMTTIGNLAEGIEDLDPPTIFVIGSVSKLHEKLNWFEKKLEKLKEKKVVIARAKNHANEGAEILNSYKIKPILMPLIEIIYREFELPDLNDFDAIVFTSVEGVKRVSQKVDLRTYNGEIFAIGPKTKNYISQNFGLKANIGKKYNSKGLGKHILQNLNQMSKVLLLRSSAATKTLKNMLSTKFDVSSISVYDIRSLPANPDIVKEADAVFVMSASCAKSLSTLDKKILEKPVIVSIGPETSKHLAIPHLIAKEFTFQGIFNTYLNYIWSEKL</sequence>
<dbReference type="InterPro" id="IPR003043">
    <property type="entry name" value="Uropor_MeTrfase_CS"/>
</dbReference>
<dbReference type="Pfam" id="PF02602">
    <property type="entry name" value="HEM4"/>
    <property type="match status" value="1"/>
</dbReference>
<evidence type="ECO:0000256" key="4">
    <source>
        <dbReference type="ARBA" id="ARBA00022691"/>
    </source>
</evidence>
<evidence type="ECO:0000256" key="5">
    <source>
        <dbReference type="ARBA" id="ARBA00023244"/>
    </source>
</evidence>
<dbReference type="GO" id="GO:0032259">
    <property type="term" value="P:methylation"/>
    <property type="evidence" value="ECO:0007669"/>
    <property type="project" value="UniProtKB-KW"/>
</dbReference>
<dbReference type="InterPro" id="IPR006366">
    <property type="entry name" value="CobA/CysG_C"/>
</dbReference>
<dbReference type="Pfam" id="PF00590">
    <property type="entry name" value="TP_methylase"/>
    <property type="match status" value="1"/>
</dbReference>
<keyword evidence="5" id="KW-0627">Porphyrin biosynthesis</keyword>
<dbReference type="PANTHER" id="PTHR45790">
    <property type="entry name" value="SIROHEME SYNTHASE-RELATED"/>
    <property type="match status" value="1"/>
</dbReference>
<name>A0A0F9RV92_9ZZZZ</name>
<dbReference type="Gene3D" id="3.30.950.10">
    <property type="entry name" value="Methyltransferase, Cobalt-precorrin-4 Transmethylase, Domain 2"/>
    <property type="match status" value="1"/>
</dbReference>
<dbReference type="InterPro" id="IPR003754">
    <property type="entry name" value="4pyrrol_synth_uPrphyn_synth"/>
</dbReference>
<dbReference type="PROSITE" id="PS00839">
    <property type="entry name" value="SUMT_1"/>
    <property type="match status" value="1"/>
</dbReference>
<dbReference type="InterPro" id="IPR014777">
    <property type="entry name" value="4pyrrole_Mease_sub1"/>
</dbReference>
<dbReference type="InterPro" id="IPR014776">
    <property type="entry name" value="4pyrrole_Mease_sub2"/>
</dbReference>
<evidence type="ECO:0000313" key="8">
    <source>
        <dbReference type="EMBL" id="KKN60365.1"/>
    </source>
</evidence>